<dbReference type="AlphaFoldDB" id="A0A9P4HQQ7"/>
<evidence type="ECO:0000313" key="4">
    <source>
        <dbReference type="Proteomes" id="UP000799776"/>
    </source>
</evidence>
<reference evidence="3" key="1">
    <citation type="journal article" date="2020" name="Stud. Mycol.">
        <title>101 Dothideomycetes genomes: a test case for predicting lifestyles and emergence of pathogens.</title>
        <authorList>
            <person name="Haridas S."/>
            <person name="Albert R."/>
            <person name="Binder M."/>
            <person name="Bloem J."/>
            <person name="Labutti K."/>
            <person name="Salamov A."/>
            <person name="Andreopoulos B."/>
            <person name="Baker S."/>
            <person name="Barry K."/>
            <person name="Bills G."/>
            <person name="Bluhm B."/>
            <person name="Cannon C."/>
            <person name="Castanera R."/>
            <person name="Culley D."/>
            <person name="Daum C."/>
            <person name="Ezra D."/>
            <person name="Gonzalez J."/>
            <person name="Henrissat B."/>
            <person name="Kuo A."/>
            <person name="Liang C."/>
            <person name="Lipzen A."/>
            <person name="Lutzoni F."/>
            <person name="Magnuson J."/>
            <person name="Mondo S."/>
            <person name="Nolan M."/>
            <person name="Ohm R."/>
            <person name="Pangilinan J."/>
            <person name="Park H.-J."/>
            <person name="Ramirez L."/>
            <person name="Alfaro M."/>
            <person name="Sun H."/>
            <person name="Tritt A."/>
            <person name="Yoshinaga Y."/>
            <person name="Zwiers L.-H."/>
            <person name="Turgeon B."/>
            <person name="Goodwin S."/>
            <person name="Spatafora J."/>
            <person name="Crous P."/>
            <person name="Grigoriev I."/>
        </authorList>
    </citation>
    <scope>NUCLEOTIDE SEQUENCE</scope>
    <source>
        <strain evidence="3">CBS 121410</strain>
    </source>
</reference>
<feature type="compositionally biased region" description="Basic and acidic residues" evidence="1">
    <location>
        <begin position="91"/>
        <end position="100"/>
    </location>
</feature>
<name>A0A9P4HQQ7_9PEZI</name>
<dbReference type="OrthoDB" id="9997739at2759"/>
<protein>
    <recommendedName>
        <fullName evidence="2">BTB domain-containing protein</fullName>
    </recommendedName>
</protein>
<dbReference type="InterPro" id="IPR011333">
    <property type="entry name" value="SKP1/BTB/POZ_sf"/>
</dbReference>
<feature type="region of interest" description="Disordered" evidence="1">
    <location>
        <begin position="91"/>
        <end position="111"/>
    </location>
</feature>
<dbReference type="Pfam" id="PF00651">
    <property type="entry name" value="BTB"/>
    <property type="match status" value="1"/>
</dbReference>
<feature type="domain" description="BTB" evidence="2">
    <location>
        <begin position="10"/>
        <end position="81"/>
    </location>
</feature>
<dbReference type="PANTHER" id="PTHR47843">
    <property type="entry name" value="BTB DOMAIN-CONTAINING PROTEIN-RELATED"/>
    <property type="match status" value="1"/>
</dbReference>
<evidence type="ECO:0000313" key="3">
    <source>
        <dbReference type="EMBL" id="KAF2084912.1"/>
    </source>
</evidence>
<sequence length="287" mass="31893">MSAKNTEVFCSGVFAFDVGPSKTRFHLHTKLVAWHSEPLSAMMSNGMKETQDRVAVLEHVNADTFARFAEYVYAGDYSAAAPVKIETGVKEKVEEGDTDPRPSVSSPRARVMRQRARSRANVCDWMDDVAAPEDEAIVKQHQISSPFPIDAVPGRNQLFTNSYEYKPTLLSHAQVAIFAQEYLIPNLQDMAASKLSVALGRFDCTESRTTSIAELCRYVYDNTPDDTGSHLEPGSLRDVVLQYTSKNCDVLVASSCFRELLAEGGLFAPELLQRIARSVWGPARRQH</sequence>
<dbReference type="EMBL" id="ML978736">
    <property type="protein sequence ID" value="KAF2084912.1"/>
    <property type="molecule type" value="Genomic_DNA"/>
</dbReference>
<comment type="caution">
    <text evidence="3">The sequence shown here is derived from an EMBL/GenBank/DDBJ whole genome shotgun (WGS) entry which is preliminary data.</text>
</comment>
<accession>A0A9P4HQQ7</accession>
<dbReference type="SUPFAM" id="SSF54695">
    <property type="entry name" value="POZ domain"/>
    <property type="match status" value="1"/>
</dbReference>
<evidence type="ECO:0000256" key="1">
    <source>
        <dbReference type="SAM" id="MobiDB-lite"/>
    </source>
</evidence>
<dbReference type="InterPro" id="IPR000210">
    <property type="entry name" value="BTB/POZ_dom"/>
</dbReference>
<dbReference type="Proteomes" id="UP000799776">
    <property type="component" value="Unassembled WGS sequence"/>
</dbReference>
<dbReference type="PROSITE" id="PS50097">
    <property type="entry name" value="BTB"/>
    <property type="match status" value="1"/>
</dbReference>
<dbReference type="Gene3D" id="3.30.710.10">
    <property type="entry name" value="Potassium Channel Kv1.1, Chain A"/>
    <property type="match status" value="1"/>
</dbReference>
<organism evidence="3 4">
    <name type="scientific">Saccharata proteae CBS 121410</name>
    <dbReference type="NCBI Taxonomy" id="1314787"/>
    <lineage>
        <taxon>Eukaryota</taxon>
        <taxon>Fungi</taxon>
        <taxon>Dikarya</taxon>
        <taxon>Ascomycota</taxon>
        <taxon>Pezizomycotina</taxon>
        <taxon>Dothideomycetes</taxon>
        <taxon>Dothideomycetes incertae sedis</taxon>
        <taxon>Botryosphaeriales</taxon>
        <taxon>Saccharataceae</taxon>
        <taxon>Saccharata</taxon>
    </lineage>
</organism>
<dbReference type="PANTHER" id="PTHR47843:SF2">
    <property type="entry name" value="BTB DOMAIN-CONTAINING PROTEIN"/>
    <property type="match status" value="1"/>
</dbReference>
<evidence type="ECO:0000259" key="2">
    <source>
        <dbReference type="PROSITE" id="PS50097"/>
    </source>
</evidence>
<gene>
    <name evidence="3" type="ORF">K490DRAFT_68327</name>
</gene>
<proteinExistence type="predicted"/>
<keyword evidence="4" id="KW-1185">Reference proteome</keyword>